<comment type="caution">
    <text evidence="1">The sequence shown here is derived from an EMBL/GenBank/DDBJ whole genome shotgun (WGS) entry which is preliminary data.</text>
</comment>
<dbReference type="Proteomes" id="UP001500131">
    <property type="component" value="Unassembled WGS sequence"/>
</dbReference>
<accession>A0AAW3API5</accession>
<dbReference type="AlphaFoldDB" id="A0AAW3API5"/>
<name>A0AAW3API5_9TRYP</name>
<evidence type="ECO:0000313" key="2">
    <source>
        <dbReference type="Proteomes" id="UP001500131"/>
    </source>
</evidence>
<reference evidence="1 2" key="1">
    <citation type="submission" date="2024-02" db="EMBL/GenBank/DDBJ databases">
        <title>FIRST GENOME SEQUENCES OF Leishmania (Viannia) shawi, Leishmania (Viannia) lindenbergi AND Leishmania (Viannia) utingensis.</title>
        <authorList>
            <person name="Resadore F."/>
            <person name="Custodio M.G.F."/>
            <person name="Boite M.C."/>
            <person name="Cupolillo E."/>
            <person name="Ferreira G.E.M."/>
        </authorList>
    </citation>
    <scope>NUCLEOTIDE SEQUENCE [LARGE SCALE GENOMIC DNA]</scope>
    <source>
        <strain evidence="1 2">MHOM/BR/1966/M15733</strain>
    </source>
</reference>
<feature type="non-terminal residue" evidence="1">
    <location>
        <position position="1"/>
    </location>
</feature>
<dbReference type="EMBL" id="JBAMZK010000013">
    <property type="protein sequence ID" value="KAL0510524.1"/>
    <property type="molecule type" value="Genomic_DNA"/>
</dbReference>
<sequence length="120" mass="12853">LAGDFCVRITTRNGKGAKFRGLYATGAPLPREDPLTNHGCLTAKHSAHAEPRAAMLFLQSLLSEELVGARDQTLRIAPATGRSAIVAAQGTYHGFGGVGRGHWLNRPRAHTRSLYFSEGA</sequence>
<protein>
    <submittedName>
        <fullName evidence="1">Uncharacterized protein</fullName>
    </submittedName>
</protein>
<proteinExistence type="predicted"/>
<organism evidence="1 2">
    <name type="scientific">Leishmania lindenbergi</name>
    <dbReference type="NCBI Taxonomy" id="651832"/>
    <lineage>
        <taxon>Eukaryota</taxon>
        <taxon>Discoba</taxon>
        <taxon>Euglenozoa</taxon>
        <taxon>Kinetoplastea</taxon>
        <taxon>Metakinetoplastina</taxon>
        <taxon>Trypanosomatida</taxon>
        <taxon>Trypanosomatidae</taxon>
        <taxon>Leishmaniinae</taxon>
        <taxon>Leishmania</taxon>
    </lineage>
</organism>
<keyword evidence="2" id="KW-1185">Reference proteome</keyword>
<evidence type="ECO:0000313" key="1">
    <source>
        <dbReference type="EMBL" id="KAL0510524.1"/>
    </source>
</evidence>
<gene>
    <name evidence="1" type="ORF">Q4I31_001900</name>
</gene>